<keyword evidence="1" id="KW-0540">Nuclease</keyword>
<evidence type="ECO:0000313" key="2">
    <source>
        <dbReference type="Proteomes" id="UP000076962"/>
    </source>
</evidence>
<dbReference type="Proteomes" id="UP000076962">
    <property type="component" value="Unassembled WGS sequence"/>
</dbReference>
<dbReference type="EMBL" id="LUTY01000163">
    <property type="protein sequence ID" value="OAD23787.1"/>
    <property type="molecule type" value="Genomic_DNA"/>
</dbReference>
<dbReference type="GO" id="GO:0004519">
    <property type="term" value="F:endonuclease activity"/>
    <property type="evidence" value="ECO:0007669"/>
    <property type="project" value="UniProtKB-KW"/>
</dbReference>
<sequence length="189" mass="21022">MISIEVFLKRKPTVLKRIKAQASIPLKDTAPVNATRYAIGNALKQFGLPVTFWSGGRTKFNRTQQKYPKDHWIDAACVGDTGEKVYIPNTLKPLTITAVGHGSRQRCCVDQYGFPRTTAKKQKVVRGFQTGDIVKAVVTKGKKIGTYIGRVAVRTSGFFKISTKNGTTQGIGWKYCQRLQSVDGYNYLT</sequence>
<gene>
    <name evidence="1" type="ORF">THIOM_000366</name>
</gene>
<protein>
    <submittedName>
        <fullName evidence="1">HNH endonuclease</fullName>
    </submittedName>
</protein>
<proteinExistence type="predicted"/>
<keyword evidence="2" id="KW-1185">Reference proteome</keyword>
<evidence type="ECO:0000313" key="1">
    <source>
        <dbReference type="EMBL" id="OAD23787.1"/>
    </source>
</evidence>
<comment type="caution">
    <text evidence="1">The sequence shown here is derived from an EMBL/GenBank/DDBJ whole genome shotgun (WGS) entry which is preliminary data.</text>
</comment>
<keyword evidence="1" id="KW-0255">Endonuclease</keyword>
<accession>A0A176S739</accession>
<organism evidence="1 2">
    <name type="scientific">Candidatus Thiomargarita nelsonii</name>
    <dbReference type="NCBI Taxonomy" id="1003181"/>
    <lineage>
        <taxon>Bacteria</taxon>
        <taxon>Pseudomonadati</taxon>
        <taxon>Pseudomonadota</taxon>
        <taxon>Gammaproteobacteria</taxon>
        <taxon>Thiotrichales</taxon>
        <taxon>Thiotrichaceae</taxon>
        <taxon>Thiomargarita</taxon>
    </lineage>
</organism>
<reference evidence="1 2" key="1">
    <citation type="submission" date="2016-05" db="EMBL/GenBank/DDBJ databases">
        <title>Single-cell genome of chain-forming Candidatus Thiomargarita nelsonii and comparison to other large sulfur-oxidizing bacteria.</title>
        <authorList>
            <person name="Winkel M."/>
            <person name="Salman V."/>
            <person name="Woyke T."/>
            <person name="Schulz-Vogt H."/>
            <person name="Richter M."/>
            <person name="Flood B."/>
            <person name="Bailey J."/>
            <person name="Amann R."/>
            <person name="Mussmann M."/>
        </authorList>
    </citation>
    <scope>NUCLEOTIDE SEQUENCE [LARGE SCALE GENOMIC DNA]</scope>
    <source>
        <strain evidence="1 2">THI036</strain>
    </source>
</reference>
<dbReference type="AlphaFoldDB" id="A0A176S739"/>
<name>A0A176S739_9GAMM</name>
<dbReference type="PATRIC" id="fig|1003181.4.peg.512"/>
<keyword evidence="1" id="KW-0378">Hydrolase</keyword>